<keyword evidence="1" id="KW-0472">Membrane</keyword>
<dbReference type="Proteomes" id="UP001220256">
    <property type="component" value="Unassembled WGS sequence"/>
</dbReference>
<comment type="caution">
    <text evidence="2">The sequence shown here is derived from an EMBL/GenBank/DDBJ whole genome shotgun (WGS) entry which is preliminary data.</text>
</comment>
<evidence type="ECO:0000256" key="1">
    <source>
        <dbReference type="SAM" id="Phobius"/>
    </source>
</evidence>
<organism evidence="2 3">
    <name type="scientific">Penicillium chrysogenum</name>
    <name type="common">Penicillium notatum</name>
    <dbReference type="NCBI Taxonomy" id="5076"/>
    <lineage>
        <taxon>Eukaryota</taxon>
        <taxon>Fungi</taxon>
        <taxon>Dikarya</taxon>
        <taxon>Ascomycota</taxon>
        <taxon>Pezizomycotina</taxon>
        <taxon>Eurotiomycetes</taxon>
        <taxon>Eurotiomycetidae</taxon>
        <taxon>Eurotiales</taxon>
        <taxon>Aspergillaceae</taxon>
        <taxon>Penicillium</taxon>
        <taxon>Penicillium chrysogenum species complex</taxon>
    </lineage>
</organism>
<proteinExistence type="predicted"/>
<evidence type="ECO:0000313" key="3">
    <source>
        <dbReference type="Proteomes" id="UP001220256"/>
    </source>
</evidence>
<dbReference type="EMBL" id="JAPVEB010000003">
    <property type="protein sequence ID" value="KAJ5268868.1"/>
    <property type="molecule type" value="Genomic_DNA"/>
</dbReference>
<gene>
    <name evidence="2" type="ORF">N7505_004626</name>
</gene>
<name>A0ABQ8WFM7_PENCH</name>
<feature type="transmembrane region" description="Helical" evidence="1">
    <location>
        <begin position="70"/>
        <end position="88"/>
    </location>
</feature>
<keyword evidence="3" id="KW-1185">Reference proteome</keyword>
<keyword evidence="1" id="KW-1133">Transmembrane helix</keyword>
<protein>
    <submittedName>
        <fullName evidence="2">Uncharacterized protein</fullName>
    </submittedName>
</protein>
<keyword evidence="1" id="KW-0812">Transmembrane</keyword>
<sequence>MKASDDHLYVGTPSQEVENAWIRFIHGLFHFDKGPLMMLIKHSRAKFNLDATEIQFADDTFSWSQDGKSFTGLITSSIALWVFSYLNYSAIQLFRISAHLWNRTV</sequence>
<reference evidence="2 3" key="1">
    <citation type="journal article" date="2023" name="IMA Fungus">
        <title>Comparative genomic study of the Penicillium genus elucidates a diverse pangenome and 15 lateral gene transfer events.</title>
        <authorList>
            <person name="Petersen C."/>
            <person name="Sorensen T."/>
            <person name="Nielsen M.R."/>
            <person name="Sondergaard T.E."/>
            <person name="Sorensen J.L."/>
            <person name="Fitzpatrick D.A."/>
            <person name="Frisvad J.C."/>
            <person name="Nielsen K.L."/>
        </authorList>
    </citation>
    <scope>NUCLEOTIDE SEQUENCE [LARGE SCALE GENOMIC DNA]</scope>
    <source>
        <strain evidence="2 3">IBT 3361</strain>
    </source>
</reference>
<accession>A0ABQ8WFM7</accession>
<evidence type="ECO:0000313" key="2">
    <source>
        <dbReference type="EMBL" id="KAJ5268868.1"/>
    </source>
</evidence>